<evidence type="ECO:0000256" key="2">
    <source>
        <dbReference type="ARBA" id="ARBA00022517"/>
    </source>
</evidence>
<dbReference type="Gene3D" id="3.30.300.70">
    <property type="entry name" value="RimP-like superfamily, N-terminal"/>
    <property type="match status" value="1"/>
</dbReference>
<keyword evidence="2 3" id="KW-0690">Ribosome biogenesis</keyword>
<organism evidence="6 7">
    <name type="scientific">Desulfotomaculum nigrificans (strain DSM 14880 / VKM B-2319 / CO-1-SRB)</name>
    <name type="common">Desulfotomaculum carboxydivorans</name>
    <dbReference type="NCBI Taxonomy" id="868595"/>
    <lineage>
        <taxon>Bacteria</taxon>
        <taxon>Bacillati</taxon>
        <taxon>Bacillota</taxon>
        <taxon>Clostridia</taxon>
        <taxon>Eubacteriales</taxon>
        <taxon>Desulfotomaculaceae</taxon>
        <taxon>Desulfotomaculum</taxon>
    </lineage>
</organism>
<dbReference type="InterPro" id="IPR028998">
    <property type="entry name" value="RimP_C"/>
</dbReference>
<dbReference type="InterPro" id="IPR003728">
    <property type="entry name" value="Ribosome_maturation_RimP"/>
</dbReference>
<dbReference type="Pfam" id="PF17384">
    <property type="entry name" value="DUF150_C"/>
    <property type="match status" value="1"/>
</dbReference>
<dbReference type="AlphaFoldDB" id="F6B633"/>
<reference evidence="6" key="1">
    <citation type="submission" date="2011-05" db="EMBL/GenBank/DDBJ databases">
        <title>Complete sequence of Desulfotomaculum carboxydivorans CO-1-SRB.</title>
        <authorList>
            <consortium name="US DOE Joint Genome Institute"/>
            <person name="Lucas S."/>
            <person name="Han J."/>
            <person name="Lapidus A."/>
            <person name="Cheng J.-F."/>
            <person name="Goodwin L."/>
            <person name="Pitluck S."/>
            <person name="Peters L."/>
            <person name="Mikhailova N."/>
            <person name="Lu M."/>
            <person name="Han C."/>
            <person name="Tapia R."/>
            <person name="Land M."/>
            <person name="Hauser L."/>
            <person name="Kyrpides N."/>
            <person name="Ivanova N."/>
            <person name="Pagani I."/>
            <person name="Stams A."/>
            <person name="Plugge C."/>
            <person name="Muyzer G."/>
            <person name="Kuever J."/>
            <person name="Parshina S."/>
            <person name="Ivanova A."/>
            <person name="Nazina T."/>
            <person name="Woyke T."/>
        </authorList>
    </citation>
    <scope>NUCLEOTIDE SEQUENCE [LARGE SCALE GENOMIC DNA]</scope>
    <source>
        <strain evidence="6">CO-1-SRB</strain>
    </source>
</reference>
<dbReference type="RefSeq" id="WP_003541226.1">
    <property type="nucleotide sequence ID" value="NC_015565.1"/>
</dbReference>
<comment type="subcellular location">
    <subcellularLocation>
        <location evidence="3">Cytoplasm</location>
    </subcellularLocation>
</comment>
<dbReference type="HOGENOM" id="CLU_070525_2_2_9"/>
<evidence type="ECO:0000259" key="5">
    <source>
        <dbReference type="Pfam" id="PF17384"/>
    </source>
</evidence>
<keyword evidence="1 3" id="KW-0963">Cytoplasm</keyword>
<evidence type="ECO:0000313" key="7">
    <source>
        <dbReference type="Proteomes" id="UP000009226"/>
    </source>
</evidence>
<evidence type="ECO:0000256" key="3">
    <source>
        <dbReference type="HAMAP-Rule" id="MF_01077"/>
    </source>
</evidence>
<dbReference type="Gene3D" id="2.30.30.180">
    <property type="entry name" value="Ribosome maturation factor RimP, C-terminal domain"/>
    <property type="match status" value="1"/>
</dbReference>
<accession>F6B633</accession>
<dbReference type="GO" id="GO:0005829">
    <property type="term" value="C:cytosol"/>
    <property type="evidence" value="ECO:0007669"/>
    <property type="project" value="TreeGrafter"/>
</dbReference>
<dbReference type="PANTHER" id="PTHR33867:SF1">
    <property type="entry name" value="RIBOSOME MATURATION FACTOR RIMP"/>
    <property type="match status" value="1"/>
</dbReference>
<keyword evidence="7" id="KW-1185">Reference proteome</keyword>
<dbReference type="InterPro" id="IPR036847">
    <property type="entry name" value="RimP_C_sf"/>
</dbReference>
<dbReference type="InterPro" id="IPR028989">
    <property type="entry name" value="RimP_N"/>
</dbReference>
<evidence type="ECO:0000259" key="4">
    <source>
        <dbReference type="Pfam" id="PF02576"/>
    </source>
</evidence>
<name>F6B633_DESCC</name>
<comment type="function">
    <text evidence="3">Required for maturation of 30S ribosomal subunits.</text>
</comment>
<dbReference type="GO" id="GO:0000028">
    <property type="term" value="P:ribosomal small subunit assembly"/>
    <property type="evidence" value="ECO:0007669"/>
    <property type="project" value="TreeGrafter"/>
</dbReference>
<dbReference type="HAMAP" id="MF_01077">
    <property type="entry name" value="RimP"/>
    <property type="match status" value="1"/>
</dbReference>
<protein>
    <recommendedName>
        <fullName evidence="3">Ribosome maturation factor RimP</fullName>
    </recommendedName>
</protein>
<dbReference type="EMBL" id="CP002736">
    <property type="protein sequence ID" value="AEF94352.1"/>
    <property type="molecule type" value="Genomic_DNA"/>
</dbReference>
<dbReference type="SUPFAM" id="SSF75420">
    <property type="entry name" value="YhbC-like, N-terminal domain"/>
    <property type="match status" value="1"/>
</dbReference>
<dbReference type="Proteomes" id="UP000009226">
    <property type="component" value="Chromosome"/>
</dbReference>
<dbReference type="KEGG" id="dca:Desca_1497"/>
<sequence length="153" mass="17141">MAKNSVVEKVTAAIEPIVEESKLELVNVEYVKEGGNWYLRVFIDKPGGVDLDDCQMLSEKLDKLLDELDPIPQAYFLEVSSPGIERPLKKPEDFERFMGHLVNITTYTPIDGAKSFTGKLQGYTEAGIEIEVKGKPMLIPHDRVATSRLAVEF</sequence>
<evidence type="ECO:0000256" key="1">
    <source>
        <dbReference type="ARBA" id="ARBA00022490"/>
    </source>
</evidence>
<dbReference type="PANTHER" id="PTHR33867">
    <property type="entry name" value="RIBOSOME MATURATION FACTOR RIMP"/>
    <property type="match status" value="1"/>
</dbReference>
<gene>
    <name evidence="3" type="primary">rimP</name>
    <name evidence="6" type="ordered locus">Desca_1497</name>
</gene>
<dbReference type="Pfam" id="PF02576">
    <property type="entry name" value="RimP_N"/>
    <property type="match status" value="1"/>
</dbReference>
<dbReference type="GO" id="GO:0006412">
    <property type="term" value="P:translation"/>
    <property type="evidence" value="ECO:0007669"/>
    <property type="project" value="TreeGrafter"/>
</dbReference>
<feature type="domain" description="Ribosome maturation factor RimP N-terminal" evidence="4">
    <location>
        <begin position="14"/>
        <end position="85"/>
    </location>
</feature>
<dbReference type="NCBIfam" id="NF000928">
    <property type="entry name" value="PRK00092.1-2"/>
    <property type="match status" value="1"/>
</dbReference>
<dbReference type="CDD" id="cd01734">
    <property type="entry name" value="YlxS_C"/>
    <property type="match status" value="1"/>
</dbReference>
<dbReference type="FunFam" id="3.30.300.70:FF:000001">
    <property type="entry name" value="Ribosome maturation factor RimP"/>
    <property type="match status" value="1"/>
</dbReference>
<dbReference type="STRING" id="868595.Desca_1497"/>
<evidence type="ECO:0000313" key="6">
    <source>
        <dbReference type="EMBL" id="AEF94352.1"/>
    </source>
</evidence>
<dbReference type="InterPro" id="IPR035956">
    <property type="entry name" value="RimP_N_sf"/>
</dbReference>
<comment type="similarity">
    <text evidence="3">Belongs to the RimP family.</text>
</comment>
<dbReference type="SUPFAM" id="SSF74942">
    <property type="entry name" value="YhbC-like, C-terminal domain"/>
    <property type="match status" value="1"/>
</dbReference>
<feature type="domain" description="Ribosome maturation factor RimP C-terminal" evidence="5">
    <location>
        <begin position="88"/>
        <end position="153"/>
    </location>
</feature>
<dbReference type="eggNOG" id="COG0779">
    <property type="taxonomic scope" value="Bacteria"/>
</dbReference>
<proteinExistence type="inferred from homology"/>